<dbReference type="GO" id="GO:0030170">
    <property type="term" value="F:pyridoxal phosphate binding"/>
    <property type="evidence" value="ECO:0007669"/>
    <property type="project" value="InterPro"/>
</dbReference>
<keyword evidence="3" id="KW-1185">Reference proteome</keyword>
<dbReference type="SUPFAM" id="SSF50800">
    <property type="entry name" value="PK beta-barrel domain-like"/>
    <property type="match status" value="1"/>
</dbReference>
<sequence length="217" mass="23916">MSLHPEILAVMTGQVAPFRNEDEPSAIAKQPVQGPVRVGFLGLEGDEQADRKHHGGPDKALHHYAFDHYAGWAEHLGDHPLLAAPGGFGENISTLGLTEDQVLLGDRFRLGTALIEVSHGRQPCWKLGHRFGYAPLAAKIVQNLRSGWYYRVLEEGVVQAGDRLELVERGLEAWPVSRLFHVIIGGGHKADRSVLPELAAQPLLAETWRVRAAELQR</sequence>
<comment type="caution">
    <text evidence="2">The sequence shown here is derived from an EMBL/GenBank/DDBJ whole genome shotgun (WGS) entry which is preliminary data.</text>
</comment>
<dbReference type="Pfam" id="PF03473">
    <property type="entry name" value="MOSC"/>
    <property type="match status" value="1"/>
</dbReference>
<name>A0A3S2X1P6_9SPHN</name>
<accession>A0A3S2X1P6</accession>
<evidence type="ECO:0000313" key="2">
    <source>
        <dbReference type="EMBL" id="RVU03416.1"/>
    </source>
</evidence>
<dbReference type="AlphaFoldDB" id="A0A3S2X1P6"/>
<dbReference type="OrthoDB" id="9786134at2"/>
<dbReference type="PANTHER" id="PTHR30212">
    <property type="entry name" value="PROTEIN YIIM"/>
    <property type="match status" value="1"/>
</dbReference>
<proteinExistence type="predicted"/>
<reference evidence="2 3" key="1">
    <citation type="submission" date="2019-01" db="EMBL/GenBank/DDBJ databases">
        <authorList>
            <person name="Chen W.-M."/>
        </authorList>
    </citation>
    <scope>NUCLEOTIDE SEQUENCE [LARGE SCALE GENOMIC DNA]</scope>
    <source>
        <strain evidence="2 3">FSY-9</strain>
    </source>
</reference>
<dbReference type="InterPro" id="IPR011037">
    <property type="entry name" value="Pyrv_Knase-like_insert_dom_sf"/>
</dbReference>
<dbReference type="GO" id="GO:0003824">
    <property type="term" value="F:catalytic activity"/>
    <property type="evidence" value="ECO:0007669"/>
    <property type="project" value="InterPro"/>
</dbReference>
<evidence type="ECO:0000313" key="3">
    <source>
        <dbReference type="Proteomes" id="UP000282837"/>
    </source>
</evidence>
<dbReference type="InterPro" id="IPR052353">
    <property type="entry name" value="Benzoxazolinone_Detox_Enz"/>
</dbReference>
<feature type="domain" description="MOSC" evidence="1">
    <location>
        <begin position="30"/>
        <end position="167"/>
    </location>
</feature>
<evidence type="ECO:0000259" key="1">
    <source>
        <dbReference type="PROSITE" id="PS51340"/>
    </source>
</evidence>
<dbReference type="Proteomes" id="UP000282837">
    <property type="component" value="Unassembled WGS sequence"/>
</dbReference>
<dbReference type="EMBL" id="SACO01000015">
    <property type="protein sequence ID" value="RVU03416.1"/>
    <property type="molecule type" value="Genomic_DNA"/>
</dbReference>
<dbReference type="InterPro" id="IPR005302">
    <property type="entry name" value="MoCF_Sase_C"/>
</dbReference>
<dbReference type="RefSeq" id="WP_127711279.1">
    <property type="nucleotide sequence ID" value="NZ_SACO01000015.1"/>
</dbReference>
<dbReference type="Gene3D" id="2.40.33.20">
    <property type="entry name" value="PK beta-barrel domain-like"/>
    <property type="match status" value="1"/>
</dbReference>
<organism evidence="2 3">
    <name type="scientific">Novosphingobium umbonatum</name>
    <dbReference type="NCBI Taxonomy" id="1908524"/>
    <lineage>
        <taxon>Bacteria</taxon>
        <taxon>Pseudomonadati</taxon>
        <taxon>Pseudomonadota</taxon>
        <taxon>Alphaproteobacteria</taxon>
        <taxon>Sphingomonadales</taxon>
        <taxon>Sphingomonadaceae</taxon>
        <taxon>Novosphingobium</taxon>
    </lineage>
</organism>
<dbReference type="GO" id="GO:0030151">
    <property type="term" value="F:molybdenum ion binding"/>
    <property type="evidence" value="ECO:0007669"/>
    <property type="project" value="InterPro"/>
</dbReference>
<protein>
    <submittedName>
        <fullName evidence="2">MOSC domain-containing protein</fullName>
    </submittedName>
</protein>
<gene>
    <name evidence="2" type="ORF">EOE18_15785</name>
</gene>
<dbReference type="PROSITE" id="PS51340">
    <property type="entry name" value="MOSC"/>
    <property type="match status" value="1"/>
</dbReference>
<dbReference type="PANTHER" id="PTHR30212:SF2">
    <property type="entry name" value="PROTEIN YIIM"/>
    <property type="match status" value="1"/>
</dbReference>